<organism evidence="2 3">
    <name type="scientific">Pseudovibrio ascidiaceicola</name>
    <dbReference type="NCBI Taxonomy" id="285279"/>
    <lineage>
        <taxon>Bacteria</taxon>
        <taxon>Pseudomonadati</taxon>
        <taxon>Pseudomonadota</taxon>
        <taxon>Alphaproteobacteria</taxon>
        <taxon>Hyphomicrobiales</taxon>
        <taxon>Stappiaceae</taxon>
        <taxon>Pseudovibrio</taxon>
    </lineage>
</organism>
<dbReference type="EMBL" id="FOSK01000003">
    <property type="protein sequence ID" value="SFK27075.1"/>
    <property type="molecule type" value="Genomic_DNA"/>
</dbReference>
<dbReference type="Proteomes" id="UP000199598">
    <property type="component" value="Unassembled WGS sequence"/>
</dbReference>
<keyword evidence="3" id="KW-1185">Reference proteome</keyword>
<proteinExistence type="inferred from homology"/>
<dbReference type="RefSeq" id="WP_093518464.1">
    <property type="nucleotide sequence ID" value="NZ_FOSK01000003.1"/>
</dbReference>
<name>A0A1I3Y5I5_9HYPH</name>
<comment type="caution">
    <text evidence="2">The sequence shown here is derived from an EMBL/GenBank/DDBJ whole genome shotgun (WGS) entry which is preliminary data.</text>
</comment>
<evidence type="ECO:0000313" key="3">
    <source>
        <dbReference type="Proteomes" id="UP000199598"/>
    </source>
</evidence>
<reference evidence="2 3" key="1">
    <citation type="submission" date="2016-10" db="EMBL/GenBank/DDBJ databases">
        <authorList>
            <person name="Varghese N."/>
            <person name="Submissions S."/>
        </authorList>
    </citation>
    <scope>NUCLEOTIDE SEQUENCE [LARGE SCALE GENOMIC DNA]</scope>
    <source>
        <strain evidence="2 3">DSM 16392</strain>
    </source>
</reference>
<dbReference type="InterPro" id="IPR007157">
    <property type="entry name" value="PspA_VIPP1"/>
</dbReference>
<dbReference type="Pfam" id="PF04012">
    <property type="entry name" value="PspA_IM30"/>
    <property type="match status" value="1"/>
</dbReference>
<dbReference type="PANTHER" id="PTHR31088">
    <property type="entry name" value="MEMBRANE-ASSOCIATED PROTEIN VIPP1, CHLOROPLASTIC"/>
    <property type="match status" value="1"/>
</dbReference>
<dbReference type="PANTHER" id="PTHR31088:SF6">
    <property type="entry name" value="PHAGE SHOCK PROTEIN A"/>
    <property type="match status" value="1"/>
</dbReference>
<gene>
    <name evidence="2" type="ORF">SAMN04488518_103371</name>
</gene>
<protein>
    <submittedName>
        <fullName evidence="2">Phage shock protein A (PspA) family protein</fullName>
    </submittedName>
</protein>
<comment type="similarity">
    <text evidence="1">Belongs to the PspA/Vipp/IM30 family.</text>
</comment>
<accession>A0A1I3Y5I5</accession>
<evidence type="ECO:0000256" key="1">
    <source>
        <dbReference type="ARBA" id="ARBA00043985"/>
    </source>
</evidence>
<sequence>MSESLLSRVGRLVSGTANSIVDAVESTAPDIVMKQAIRELDGAVEDVRDALGKAAVKKHVASQRLAETNKSHEELSEKTAIALRAGEKDLARAAVARQMDLEAQIPVLEKTIADAGDEEQELNNSILALQGRKREMSDQLDAYVAQKNAATSQSATADGSSDHKLNTAVENANSAFDRAMKAATGVPGITNSGSMADDAKLAKLDQMTRDHRVEERLAALEAELE</sequence>
<evidence type="ECO:0000313" key="2">
    <source>
        <dbReference type="EMBL" id="SFK27075.1"/>
    </source>
</evidence>